<gene>
    <name evidence="2" type="ORF">AMAG_08370</name>
</gene>
<dbReference type="Proteomes" id="UP000054350">
    <property type="component" value="Unassembled WGS sequence"/>
</dbReference>
<dbReference type="Pfam" id="PF13460">
    <property type="entry name" value="NAD_binding_10"/>
    <property type="match status" value="1"/>
</dbReference>
<reference evidence="2 3" key="1">
    <citation type="submission" date="2009-11" db="EMBL/GenBank/DDBJ databases">
        <title>Annotation of Allomyces macrogynus ATCC 38327.</title>
        <authorList>
            <consortium name="The Broad Institute Genome Sequencing Platform"/>
            <person name="Russ C."/>
            <person name="Cuomo C."/>
            <person name="Burger G."/>
            <person name="Gray M.W."/>
            <person name="Holland P.W.H."/>
            <person name="King N."/>
            <person name="Lang F.B.F."/>
            <person name="Roger A.J."/>
            <person name="Ruiz-Trillo I."/>
            <person name="Young S.K."/>
            <person name="Zeng Q."/>
            <person name="Gargeya S."/>
            <person name="Fitzgerald M."/>
            <person name="Haas B."/>
            <person name="Abouelleil A."/>
            <person name="Alvarado L."/>
            <person name="Arachchi H.M."/>
            <person name="Berlin A."/>
            <person name="Chapman S.B."/>
            <person name="Gearin G."/>
            <person name="Goldberg J."/>
            <person name="Griggs A."/>
            <person name="Gujja S."/>
            <person name="Hansen M."/>
            <person name="Heiman D."/>
            <person name="Howarth C."/>
            <person name="Larimer J."/>
            <person name="Lui A."/>
            <person name="MacDonald P.J.P."/>
            <person name="McCowen C."/>
            <person name="Montmayeur A."/>
            <person name="Murphy C."/>
            <person name="Neiman D."/>
            <person name="Pearson M."/>
            <person name="Priest M."/>
            <person name="Roberts A."/>
            <person name="Saif S."/>
            <person name="Shea T."/>
            <person name="Sisk P."/>
            <person name="Stolte C."/>
            <person name="Sykes S."/>
            <person name="Wortman J."/>
            <person name="Nusbaum C."/>
            <person name="Birren B."/>
        </authorList>
    </citation>
    <scope>NUCLEOTIDE SEQUENCE [LARGE SCALE GENOMIC DNA]</scope>
    <source>
        <strain evidence="2 3">ATCC 38327</strain>
    </source>
</reference>
<dbReference type="EMBL" id="GG745341">
    <property type="protein sequence ID" value="KNE63221.1"/>
    <property type="molecule type" value="Genomic_DNA"/>
</dbReference>
<evidence type="ECO:0000313" key="2">
    <source>
        <dbReference type="EMBL" id="KNE63221.1"/>
    </source>
</evidence>
<dbReference type="PANTHER" id="PTHR15020:SF11">
    <property type="entry name" value="OS06G0360300 PROTEIN"/>
    <property type="match status" value="1"/>
</dbReference>
<proteinExistence type="predicted"/>
<organism evidence="2 3">
    <name type="scientific">Allomyces macrogynus (strain ATCC 38327)</name>
    <name type="common">Allomyces javanicus var. macrogynus</name>
    <dbReference type="NCBI Taxonomy" id="578462"/>
    <lineage>
        <taxon>Eukaryota</taxon>
        <taxon>Fungi</taxon>
        <taxon>Fungi incertae sedis</taxon>
        <taxon>Blastocladiomycota</taxon>
        <taxon>Blastocladiomycetes</taxon>
        <taxon>Blastocladiales</taxon>
        <taxon>Blastocladiaceae</taxon>
        <taxon>Allomyces</taxon>
    </lineage>
</organism>
<keyword evidence="3" id="KW-1185">Reference proteome</keyword>
<evidence type="ECO:0000313" key="3">
    <source>
        <dbReference type="Proteomes" id="UP000054350"/>
    </source>
</evidence>
<protein>
    <recommendedName>
        <fullName evidence="1">NAD(P)-binding domain-containing protein</fullName>
    </recommendedName>
</protein>
<dbReference type="eggNOG" id="ENOG502S1NQ">
    <property type="taxonomic scope" value="Eukaryota"/>
</dbReference>
<evidence type="ECO:0000259" key="1">
    <source>
        <dbReference type="Pfam" id="PF13460"/>
    </source>
</evidence>
<dbReference type="SUPFAM" id="SSF51735">
    <property type="entry name" value="NAD(P)-binding Rossmann-fold domains"/>
    <property type="match status" value="1"/>
</dbReference>
<reference evidence="3" key="2">
    <citation type="submission" date="2009-11" db="EMBL/GenBank/DDBJ databases">
        <title>The Genome Sequence of Allomyces macrogynus strain ATCC 38327.</title>
        <authorList>
            <consortium name="The Broad Institute Genome Sequencing Platform"/>
            <person name="Russ C."/>
            <person name="Cuomo C."/>
            <person name="Shea T."/>
            <person name="Young S.K."/>
            <person name="Zeng Q."/>
            <person name="Koehrsen M."/>
            <person name="Haas B."/>
            <person name="Borodovsky M."/>
            <person name="Guigo R."/>
            <person name="Alvarado L."/>
            <person name="Berlin A."/>
            <person name="Borenstein D."/>
            <person name="Chen Z."/>
            <person name="Engels R."/>
            <person name="Freedman E."/>
            <person name="Gellesch M."/>
            <person name="Goldberg J."/>
            <person name="Griggs A."/>
            <person name="Gujja S."/>
            <person name="Heiman D."/>
            <person name="Hepburn T."/>
            <person name="Howarth C."/>
            <person name="Jen D."/>
            <person name="Larson L."/>
            <person name="Lewis B."/>
            <person name="Mehta T."/>
            <person name="Park D."/>
            <person name="Pearson M."/>
            <person name="Roberts A."/>
            <person name="Saif S."/>
            <person name="Shenoy N."/>
            <person name="Sisk P."/>
            <person name="Stolte C."/>
            <person name="Sykes S."/>
            <person name="Walk T."/>
            <person name="White J."/>
            <person name="Yandava C."/>
            <person name="Burger G."/>
            <person name="Gray M.W."/>
            <person name="Holland P.W.H."/>
            <person name="King N."/>
            <person name="Lang F.B.F."/>
            <person name="Roger A.J."/>
            <person name="Ruiz-Trillo I."/>
            <person name="Lander E."/>
            <person name="Nusbaum C."/>
        </authorList>
    </citation>
    <scope>NUCLEOTIDE SEQUENCE [LARGE SCALE GENOMIC DNA]</scope>
    <source>
        <strain evidence="3">ATCC 38327</strain>
    </source>
</reference>
<dbReference type="InterPro" id="IPR036291">
    <property type="entry name" value="NAD(P)-bd_dom_sf"/>
</dbReference>
<dbReference type="VEuPathDB" id="FungiDB:AMAG_08370"/>
<dbReference type="STRING" id="578462.A0A0L0SKX7"/>
<dbReference type="Gene3D" id="3.40.50.720">
    <property type="entry name" value="NAD(P)-binding Rossmann-like Domain"/>
    <property type="match status" value="1"/>
</dbReference>
<name>A0A0L0SKX7_ALLM3</name>
<dbReference type="PANTHER" id="PTHR15020">
    <property type="entry name" value="FLAVIN REDUCTASE-RELATED"/>
    <property type="match status" value="1"/>
</dbReference>
<dbReference type="AlphaFoldDB" id="A0A0L0SKX7"/>
<dbReference type="InterPro" id="IPR016040">
    <property type="entry name" value="NAD(P)-bd_dom"/>
</dbReference>
<feature type="domain" description="NAD(P)-binding" evidence="1">
    <location>
        <begin position="10"/>
        <end position="224"/>
    </location>
</feature>
<dbReference type="OrthoDB" id="10254221at2759"/>
<sequence>MTQHTVLLVGGTGRIGKLAMNEMLNRGATVRAIVRSVPADFPTSNPNLQVIQASILDLSVAQLAEHLRGCDTMMCTLGHTPNFKGAFMAPYRLVTDATKLLCEAAAELKPATPIRLVMLSSIGLQVDGDDKRGLGEGAVLGMIGATLPPFKDTIACANYLQKKVGEGKQNPHVEYAAVRPANFVEGPQVPYTPLPSRPAAATLFSPITMSMANIAHFMATLATDMDAWATWKGKWPVLYQQAHKDGDKAAPAAAAEPAKEEAKA</sequence>
<accession>A0A0L0SKX7</accession>